<dbReference type="PANTHER" id="PTHR14865:SF2">
    <property type="entry name" value="CST COMPLEX SUBUNIT CTC1"/>
    <property type="match status" value="1"/>
</dbReference>
<name>A0A9D5HRE9_9LILI</name>
<evidence type="ECO:0000256" key="6">
    <source>
        <dbReference type="ARBA" id="ARBA00022895"/>
    </source>
</evidence>
<dbReference type="Proteomes" id="UP001085076">
    <property type="component" value="Miscellaneous, Linkage group lg01"/>
</dbReference>
<comment type="caution">
    <text evidence="9">The sequence shown here is derived from an EMBL/GenBank/DDBJ whole genome shotgun (WGS) entry which is preliminary data.</text>
</comment>
<keyword evidence="7" id="KW-0238">DNA-binding</keyword>
<reference evidence="9" key="1">
    <citation type="submission" date="2021-03" db="EMBL/GenBank/DDBJ databases">
        <authorList>
            <person name="Li Z."/>
            <person name="Yang C."/>
        </authorList>
    </citation>
    <scope>NUCLEOTIDE SEQUENCE</scope>
    <source>
        <strain evidence="9">Dzin_1.0</strain>
        <tissue evidence="9">Leaf</tissue>
    </source>
</reference>
<reference evidence="9" key="2">
    <citation type="journal article" date="2022" name="Hortic Res">
        <title>The genome of Dioscorea zingiberensis sheds light on the biosynthesis, origin and evolution of the medicinally important diosgenin saponins.</title>
        <authorList>
            <person name="Li Y."/>
            <person name="Tan C."/>
            <person name="Li Z."/>
            <person name="Guo J."/>
            <person name="Li S."/>
            <person name="Chen X."/>
            <person name="Wang C."/>
            <person name="Dai X."/>
            <person name="Yang H."/>
            <person name="Song W."/>
            <person name="Hou L."/>
            <person name="Xu J."/>
            <person name="Tong Z."/>
            <person name="Xu A."/>
            <person name="Yuan X."/>
            <person name="Wang W."/>
            <person name="Yang Q."/>
            <person name="Chen L."/>
            <person name="Sun Z."/>
            <person name="Wang K."/>
            <person name="Pan B."/>
            <person name="Chen J."/>
            <person name="Bao Y."/>
            <person name="Liu F."/>
            <person name="Qi X."/>
            <person name="Gang D.R."/>
            <person name="Wen J."/>
            <person name="Li J."/>
        </authorList>
    </citation>
    <scope>NUCLEOTIDE SEQUENCE</scope>
    <source>
        <strain evidence="9">Dzin_1.0</strain>
    </source>
</reference>
<dbReference type="GO" id="GO:0003697">
    <property type="term" value="F:single-stranded DNA binding"/>
    <property type="evidence" value="ECO:0007669"/>
    <property type="project" value="TreeGrafter"/>
</dbReference>
<evidence type="ECO:0000313" key="10">
    <source>
        <dbReference type="Proteomes" id="UP001085076"/>
    </source>
</evidence>
<dbReference type="GO" id="GO:1990879">
    <property type="term" value="C:CST complex"/>
    <property type="evidence" value="ECO:0007669"/>
    <property type="project" value="TreeGrafter"/>
</dbReference>
<dbReference type="GO" id="GO:0010833">
    <property type="term" value="P:telomere maintenance via telomere lengthening"/>
    <property type="evidence" value="ECO:0007669"/>
    <property type="project" value="TreeGrafter"/>
</dbReference>
<evidence type="ECO:0000256" key="3">
    <source>
        <dbReference type="ARBA" id="ARBA00006332"/>
    </source>
</evidence>
<accession>A0A9D5HRE9</accession>
<dbReference type="EMBL" id="JAGGNH010000001">
    <property type="protein sequence ID" value="KAJ0986625.1"/>
    <property type="molecule type" value="Genomic_DNA"/>
</dbReference>
<dbReference type="InterPro" id="IPR042617">
    <property type="entry name" value="CTC1-like"/>
</dbReference>
<protein>
    <recommendedName>
        <fullName evidence="4">CST complex subunit CTC1</fullName>
    </recommendedName>
</protein>
<evidence type="ECO:0000256" key="2">
    <source>
        <dbReference type="ARBA" id="ARBA00004574"/>
    </source>
</evidence>
<keyword evidence="5" id="KW-0158">Chromosome</keyword>
<sequence length="693" mass="76786">MVFLSKAVPVLLGSSMACWKAVSPVFMVSSRSLGIGFRILAEWLGFLPIYLPASLKLVVIVPSVDDVQHLLEQQSIHSFTQQTFLYFVKPTSLWQPVMAKLIGKLILVSGLKKKMVEVGVHSYLMFVATEKTMVSLCQIPFNNMESRVVRPVMNGESVYCGVVTGVYMHGMAVELDNKVWLMITDPLLGPQHSLRVGALHGVFMEFCKNAAFRSEYNLLPFKLFSSSTGRLQLIDATGKVDAVVSDLRSEINVENIYEVKDYKIVLEGLPTQIYPLRFNLDGPLSCKNIFQRFPYGEVPTGLAIYVHFSLMNSTGVNVPLSCLARVDDQFAPKNNSEDIECLLARFLVHLLFTSANYQVSVVSGYIRNSEGNPWGHMTDAKGFTRILLDIKSDCYHKYQFLRIGGFYIIKCSEEHLGCGLQGCHDFKSGKVLVTSYSTLWSLSFSLDDTPNLGESTLDCSPGFSSVGVDKTFQEIQHPNEISFQQSGSLMLENSDVLLSFTSEETRPVNKGRSKVQDGFIRCLELVLTPVSFVEINSIWEVDCEEIRGRLISQSSLEVSEKESLNIASFGLTLDMVVGIHILVLEESIPCSVKSQSMSALKLPTVNIPLAGVVVDDGSSLRCCWVNAGKADVLLRLGEAFRTFFCRHGKSLMIGSKNFREYCGQCHGFNWSSAVEVSPSGTAVTIAADGKYMD</sequence>
<proteinExistence type="inferred from homology"/>
<dbReference type="GO" id="GO:0042162">
    <property type="term" value="F:telomeric DNA binding"/>
    <property type="evidence" value="ECO:0007669"/>
    <property type="project" value="TreeGrafter"/>
</dbReference>
<comment type="similarity">
    <text evidence="3">Belongs to the CTC1 family.</text>
</comment>
<gene>
    <name evidence="9" type="ORF">J5N97_004981</name>
</gene>
<evidence type="ECO:0000256" key="7">
    <source>
        <dbReference type="ARBA" id="ARBA00023125"/>
    </source>
</evidence>
<evidence type="ECO:0000256" key="8">
    <source>
        <dbReference type="ARBA" id="ARBA00023242"/>
    </source>
</evidence>
<keyword evidence="6" id="KW-0779">Telomere</keyword>
<comment type="subcellular location">
    <subcellularLocation>
        <location evidence="2">Chromosome</location>
        <location evidence="2">Telomere</location>
    </subcellularLocation>
    <subcellularLocation>
        <location evidence="1">Nucleus</location>
    </subcellularLocation>
</comment>
<evidence type="ECO:0000256" key="5">
    <source>
        <dbReference type="ARBA" id="ARBA00022454"/>
    </source>
</evidence>
<dbReference type="AlphaFoldDB" id="A0A9D5HRE9"/>
<dbReference type="InterPro" id="IPR028262">
    <property type="entry name" value="CTC1_plant"/>
</dbReference>
<dbReference type="GO" id="GO:0045740">
    <property type="term" value="P:positive regulation of DNA replication"/>
    <property type="evidence" value="ECO:0007669"/>
    <property type="project" value="TreeGrafter"/>
</dbReference>
<keyword evidence="10" id="KW-1185">Reference proteome</keyword>
<evidence type="ECO:0000256" key="4">
    <source>
        <dbReference type="ARBA" id="ARBA00016175"/>
    </source>
</evidence>
<dbReference type="PANTHER" id="PTHR14865">
    <property type="entry name" value="CST COMPLEX SUBUNIT CTC1"/>
    <property type="match status" value="1"/>
</dbReference>
<evidence type="ECO:0000256" key="1">
    <source>
        <dbReference type="ARBA" id="ARBA00004123"/>
    </source>
</evidence>
<evidence type="ECO:0000313" key="9">
    <source>
        <dbReference type="EMBL" id="KAJ0986625.1"/>
    </source>
</evidence>
<dbReference type="PROSITE" id="PS51257">
    <property type="entry name" value="PROKAR_LIPOPROTEIN"/>
    <property type="match status" value="1"/>
</dbReference>
<organism evidence="9 10">
    <name type="scientific">Dioscorea zingiberensis</name>
    <dbReference type="NCBI Taxonomy" id="325984"/>
    <lineage>
        <taxon>Eukaryota</taxon>
        <taxon>Viridiplantae</taxon>
        <taxon>Streptophyta</taxon>
        <taxon>Embryophyta</taxon>
        <taxon>Tracheophyta</taxon>
        <taxon>Spermatophyta</taxon>
        <taxon>Magnoliopsida</taxon>
        <taxon>Liliopsida</taxon>
        <taxon>Dioscoreales</taxon>
        <taxon>Dioscoreaceae</taxon>
        <taxon>Dioscorea</taxon>
    </lineage>
</organism>
<dbReference type="Pfam" id="PF15491">
    <property type="entry name" value="CTC1_2"/>
    <property type="match status" value="1"/>
</dbReference>
<dbReference type="OrthoDB" id="2314520at2759"/>
<keyword evidence="8" id="KW-0539">Nucleus</keyword>